<dbReference type="Proteomes" id="UP000318801">
    <property type="component" value="Unassembled WGS sequence"/>
</dbReference>
<evidence type="ECO:0000256" key="8">
    <source>
        <dbReference type="ARBA" id="ARBA00022777"/>
    </source>
</evidence>
<dbReference type="GO" id="GO:0005886">
    <property type="term" value="C:plasma membrane"/>
    <property type="evidence" value="ECO:0007669"/>
    <property type="project" value="UniProtKB-SubCell"/>
</dbReference>
<feature type="transmembrane region" description="Helical" evidence="10">
    <location>
        <begin position="107"/>
        <end position="124"/>
    </location>
</feature>
<evidence type="ECO:0000256" key="2">
    <source>
        <dbReference type="ARBA" id="ARBA00004651"/>
    </source>
</evidence>
<dbReference type="SMART" id="SM00387">
    <property type="entry name" value="HATPase_c"/>
    <property type="match status" value="1"/>
</dbReference>
<keyword evidence="8 12" id="KW-0418">Kinase</keyword>
<keyword evidence="6" id="KW-0808">Transferase</keyword>
<evidence type="ECO:0000256" key="7">
    <source>
        <dbReference type="ARBA" id="ARBA00022741"/>
    </source>
</evidence>
<dbReference type="EC" id="2.7.13.3" evidence="3"/>
<dbReference type="InterPro" id="IPR003594">
    <property type="entry name" value="HATPase_dom"/>
</dbReference>
<dbReference type="PROSITE" id="PS50109">
    <property type="entry name" value="HIS_KIN"/>
    <property type="match status" value="1"/>
</dbReference>
<dbReference type="Gene3D" id="1.10.287.130">
    <property type="match status" value="1"/>
</dbReference>
<dbReference type="InterPro" id="IPR004358">
    <property type="entry name" value="Sig_transdc_His_kin-like_C"/>
</dbReference>
<dbReference type="NCBIfam" id="NF033792">
    <property type="entry name" value="ActS_PrrB_HisK"/>
    <property type="match status" value="1"/>
</dbReference>
<evidence type="ECO:0000256" key="10">
    <source>
        <dbReference type="SAM" id="Phobius"/>
    </source>
</evidence>
<dbReference type="InterPro" id="IPR036890">
    <property type="entry name" value="HATPase_C_sf"/>
</dbReference>
<dbReference type="SUPFAM" id="SSF47384">
    <property type="entry name" value="Homodimeric domain of signal transducing histidine kinase"/>
    <property type="match status" value="1"/>
</dbReference>
<protein>
    <recommendedName>
        <fullName evidence="3">histidine kinase</fullName>
        <ecNumber evidence="3">2.7.13.3</ecNumber>
    </recommendedName>
</protein>
<comment type="caution">
    <text evidence="12">The sequence shown here is derived from an EMBL/GenBank/DDBJ whole genome shotgun (WGS) entry which is preliminary data.</text>
</comment>
<gene>
    <name evidence="12" type="ORF">FJU08_16525</name>
</gene>
<keyword evidence="13" id="KW-1185">Reference proteome</keyword>
<dbReference type="OrthoDB" id="9785252at2"/>
<feature type="domain" description="Histidine kinase" evidence="11">
    <location>
        <begin position="217"/>
        <end position="430"/>
    </location>
</feature>
<dbReference type="PANTHER" id="PTHR44936">
    <property type="entry name" value="SENSOR PROTEIN CREC"/>
    <property type="match status" value="1"/>
</dbReference>
<evidence type="ECO:0000256" key="9">
    <source>
        <dbReference type="ARBA" id="ARBA00022840"/>
    </source>
</evidence>
<dbReference type="AlphaFoldDB" id="A0A506U5R3"/>
<dbReference type="GO" id="GO:0005524">
    <property type="term" value="F:ATP binding"/>
    <property type="evidence" value="ECO:0007669"/>
    <property type="project" value="UniProtKB-KW"/>
</dbReference>
<dbReference type="RefSeq" id="WP_141150142.1">
    <property type="nucleotide sequence ID" value="NZ_VHLG01000012.1"/>
</dbReference>
<evidence type="ECO:0000256" key="3">
    <source>
        <dbReference type="ARBA" id="ARBA00012438"/>
    </source>
</evidence>
<evidence type="ECO:0000313" key="12">
    <source>
        <dbReference type="EMBL" id="TPW28424.1"/>
    </source>
</evidence>
<keyword evidence="10" id="KW-0812">Transmembrane</keyword>
<dbReference type="InterPro" id="IPR005467">
    <property type="entry name" value="His_kinase_dom"/>
</dbReference>
<evidence type="ECO:0000256" key="1">
    <source>
        <dbReference type="ARBA" id="ARBA00000085"/>
    </source>
</evidence>
<keyword evidence="7" id="KW-0547">Nucleotide-binding</keyword>
<dbReference type="InterPro" id="IPR047770">
    <property type="entry name" value="RegB"/>
</dbReference>
<evidence type="ECO:0000256" key="4">
    <source>
        <dbReference type="ARBA" id="ARBA00022475"/>
    </source>
</evidence>
<keyword evidence="9" id="KW-0067">ATP-binding</keyword>
<evidence type="ECO:0000313" key="13">
    <source>
        <dbReference type="Proteomes" id="UP000318801"/>
    </source>
</evidence>
<keyword evidence="4" id="KW-1003">Cell membrane</keyword>
<comment type="catalytic activity">
    <reaction evidence="1">
        <text>ATP + protein L-histidine = ADP + protein N-phospho-L-histidine.</text>
        <dbReference type="EC" id="2.7.13.3"/>
    </reaction>
</comment>
<dbReference type="Gene3D" id="3.30.565.10">
    <property type="entry name" value="Histidine kinase-like ATPase, C-terminal domain"/>
    <property type="match status" value="1"/>
</dbReference>
<feature type="transmembrane region" description="Helical" evidence="10">
    <location>
        <begin position="162"/>
        <end position="181"/>
    </location>
</feature>
<dbReference type="InterPro" id="IPR036097">
    <property type="entry name" value="HisK_dim/P_sf"/>
</dbReference>
<evidence type="ECO:0000256" key="6">
    <source>
        <dbReference type="ARBA" id="ARBA00022679"/>
    </source>
</evidence>
<dbReference type="Pfam" id="PF00512">
    <property type="entry name" value="HisKA"/>
    <property type="match status" value="1"/>
</dbReference>
<dbReference type="EMBL" id="VHLG01000012">
    <property type="protein sequence ID" value="TPW28424.1"/>
    <property type="molecule type" value="Genomic_DNA"/>
</dbReference>
<evidence type="ECO:0000259" key="11">
    <source>
        <dbReference type="PROSITE" id="PS50109"/>
    </source>
</evidence>
<dbReference type="PANTHER" id="PTHR44936:SF10">
    <property type="entry name" value="SENSOR PROTEIN RSTB"/>
    <property type="match status" value="1"/>
</dbReference>
<proteinExistence type="predicted"/>
<dbReference type="SUPFAM" id="SSF55874">
    <property type="entry name" value="ATPase domain of HSP90 chaperone/DNA topoisomerase II/histidine kinase"/>
    <property type="match status" value="1"/>
</dbReference>
<dbReference type="PRINTS" id="PR00344">
    <property type="entry name" value="BCTRLSENSOR"/>
</dbReference>
<keyword evidence="10" id="KW-0472">Membrane</keyword>
<dbReference type="SMART" id="SM00388">
    <property type="entry name" value="HisKA"/>
    <property type="match status" value="1"/>
</dbReference>
<dbReference type="InterPro" id="IPR003661">
    <property type="entry name" value="HisK_dim/P_dom"/>
</dbReference>
<feature type="transmembrane region" description="Helical" evidence="10">
    <location>
        <begin position="25"/>
        <end position="44"/>
    </location>
</feature>
<dbReference type="GO" id="GO:0000155">
    <property type="term" value="F:phosphorelay sensor kinase activity"/>
    <property type="evidence" value="ECO:0007669"/>
    <property type="project" value="InterPro"/>
</dbReference>
<dbReference type="InterPro" id="IPR050980">
    <property type="entry name" value="2C_sensor_his_kinase"/>
</dbReference>
<dbReference type="Pfam" id="PF02518">
    <property type="entry name" value="HATPase_c"/>
    <property type="match status" value="1"/>
</dbReference>
<accession>A0A506U5R3</accession>
<organism evidence="12 13">
    <name type="scientific">Martelella alba</name>
    <dbReference type="NCBI Taxonomy" id="2590451"/>
    <lineage>
        <taxon>Bacteria</taxon>
        <taxon>Pseudomonadati</taxon>
        <taxon>Pseudomonadota</taxon>
        <taxon>Alphaproteobacteria</taxon>
        <taxon>Hyphomicrobiales</taxon>
        <taxon>Aurantimonadaceae</taxon>
        <taxon>Martelella</taxon>
    </lineage>
</organism>
<sequence length="434" mass="46840">MRTPIPDMMEGEGRRTLRLETLVRLRWLAAAGQIVTIIVVAFGLGFSMPLIPVMVLIAALAIGNLVLALRFPLTQRVSPGSAFIMIGFDILQLSALLFLTGGLANPFVALISVPVIISFTALPLKHALTLLGLAIICVSGFALTPFALPWHDGEMLEVDPVLRLGIWIGILAMLAFAAFYARRISLEAQQMADALAATELVLQREQHLSELDGLAAAAAHELGTPLATILLVAKEMAGTLGKDERHGEDVMLLVSQAQRCREILARLTAMSKEDEAHMRLLPLSSLVEDVVAPHRPFISNIEIVYEGAREDEPVGIRNPGIIFGLGNIVENAVEHAEEKVRLTVAHDDNTVSIVIEDDGSGYPAEILPRIGDPFVSGRGREAGTARAGGMGLGLFIAKTLLERSGATLRFTNREPEGSGARIAVSWPRRRMEAD</sequence>
<dbReference type="CDD" id="cd00082">
    <property type="entry name" value="HisKA"/>
    <property type="match status" value="1"/>
</dbReference>
<comment type="subcellular location">
    <subcellularLocation>
        <location evidence="2">Cell membrane</location>
        <topology evidence="2">Multi-pass membrane protein</topology>
    </subcellularLocation>
</comment>
<keyword evidence="10" id="KW-1133">Transmembrane helix</keyword>
<evidence type="ECO:0000256" key="5">
    <source>
        <dbReference type="ARBA" id="ARBA00022553"/>
    </source>
</evidence>
<reference evidence="12 13" key="1">
    <citation type="submission" date="2019-06" db="EMBL/GenBank/DDBJ databases">
        <authorList>
            <person name="Li M."/>
        </authorList>
    </citation>
    <scope>NUCLEOTIDE SEQUENCE [LARGE SCALE GENOMIC DNA]</scope>
    <source>
        <strain evidence="12 13">BGMRC2036</strain>
    </source>
</reference>
<feature type="transmembrane region" description="Helical" evidence="10">
    <location>
        <begin position="50"/>
        <end position="69"/>
    </location>
</feature>
<name>A0A506U5R3_9HYPH</name>
<feature type="transmembrane region" description="Helical" evidence="10">
    <location>
        <begin position="131"/>
        <end position="150"/>
    </location>
</feature>
<feature type="transmembrane region" description="Helical" evidence="10">
    <location>
        <begin position="81"/>
        <end position="101"/>
    </location>
</feature>
<keyword evidence="5" id="KW-0597">Phosphoprotein</keyword>